<dbReference type="GO" id="GO:0005634">
    <property type="term" value="C:nucleus"/>
    <property type="evidence" value="ECO:0007669"/>
    <property type="project" value="UniProtKB-SubCell"/>
</dbReference>
<evidence type="ECO:0000256" key="10">
    <source>
        <dbReference type="PROSITE-ProRule" id="PRU00108"/>
    </source>
</evidence>
<dbReference type="CDD" id="cd00086">
    <property type="entry name" value="homeodomain"/>
    <property type="match status" value="1"/>
</dbReference>
<dbReference type="GO" id="GO:0045944">
    <property type="term" value="P:positive regulation of transcription by RNA polymerase II"/>
    <property type="evidence" value="ECO:0007669"/>
    <property type="project" value="UniProtKB-ARBA"/>
</dbReference>
<accession>A0A6P4Z7P0</accession>
<evidence type="ECO:0000313" key="15">
    <source>
        <dbReference type="RefSeq" id="XP_019625651.1"/>
    </source>
</evidence>
<dbReference type="AlphaFoldDB" id="A0A6P4Z7P0"/>
<dbReference type="OrthoDB" id="6159439at2759"/>
<dbReference type="KEGG" id="bbel:109470977"/>
<evidence type="ECO:0000256" key="4">
    <source>
        <dbReference type="ARBA" id="ARBA00023125"/>
    </source>
</evidence>
<dbReference type="PANTHER" id="PTHR45793:SF5">
    <property type="entry name" value="HOMEOTIC PROTEIN OCELLILESS"/>
    <property type="match status" value="1"/>
</dbReference>
<dbReference type="PROSITE" id="PS50071">
    <property type="entry name" value="HOMEOBOX_2"/>
    <property type="match status" value="1"/>
</dbReference>
<feature type="DNA-binding region" description="Homeobox" evidence="10">
    <location>
        <begin position="56"/>
        <end position="115"/>
    </location>
</feature>
<keyword evidence="14" id="KW-1185">Reference proteome</keyword>
<dbReference type="InterPro" id="IPR017970">
    <property type="entry name" value="Homeobox_CS"/>
</dbReference>
<keyword evidence="2" id="KW-0217">Developmental protein</keyword>
<evidence type="ECO:0000259" key="13">
    <source>
        <dbReference type="PROSITE" id="PS50071"/>
    </source>
</evidence>
<evidence type="ECO:0000256" key="1">
    <source>
        <dbReference type="ARBA" id="ARBA00004123"/>
    </source>
</evidence>
<dbReference type="GeneID" id="109470977"/>
<evidence type="ECO:0000256" key="8">
    <source>
        <dbReference type="ARBA" id="ARBA00063005"/>
    </source>
</evidence>
<comment type="subcellular location">
    <subcellularLocation>
        <location evidence="1 10 11">Nucleus</location>
    </subcellularLocation>
</comment>
<dbReference type="Proteomes" id="UP000515135">
    <property type="component" value="Unplaced"/>
</dbReference>
<dbReference type="PROSITE" id="PS00027">
    <property type="entry name" value="HOMEOBOX_1"/>
    <property type="match status" value="1"/>
</dbReference>
<comment type="function">
    <text evidence="7">Transcription factor that binds and transactivates the sequence 5'-TAATC[CA]-3' which is found upstream of several photoreceptor-specific genes, including the opsin genes. Acts synergistically with other transcription factors, such as NRL, RORB and RAX, to regulate photoreceptor cell-specific gene transcription. Essential for the maintenance of mammalian photoreceptors.</text>
</comment>
<dbReference type="GO" id="GO:0000981">
    <property type="term" value="F:DNA-binding transcription factor activity, RNA polymerase II-specific"/>
    <property type="evidence" value="ECO:0007669"/>
    <property type="project" value="InterPro"/>
</dbReference>
<dbReference type="FunFam" id="1.10.10.60:FF:000068">
    <property type="entry name" value="Orthodenticle homeobox 1"/>
    <property type="match status" value="1"/>
</dbReference>
<keyword evidence="6 10" id="KW-0539">Nucleus</keyword>
<dbReference type="RefSeq" id="XP_019625651.1">
    <property type="nucleotide sequence ID" value="XM_019770092.1"/>
</dbReference>
<dbReference type="GO" id="GO:0007399">
    <property type="term" value="P:nervous system development"/>
    <property type="evidence" value="ECO:0007669"/>
    <property type="project" value="UniProtKB-KW"/>
</dbReference>
<sequence length="322" mass="34789">MAYMKSPYGMNGLSLSNPSIDLMTHHHHPGVGVSQYYNPTSAYTVTGQCPPPPRKQRRERTTFTRAQLDVLEALFAKTRYPDIFMREEVALKINLPESRVQVWFKNRRAKCRQQAGQAKPRPKKKSASPPPASTEEQAPTSESPSCSDSSVSSTPVPVAVSIGNNNASPTATVSTSSIWSPASAPSVTSDLGSCTSTVTSAPSCMQRSSYNAYNHGGYTAHAQTYSPAPYPPTTYSATSYFGGMADCSSYLSPMAPTHQLPPVTSLNQMSSANMSAHSMSHTPQLSPSSMGHGSPLNMSTQPDCVDYTKHDQTSAWHKFQVL</sequence>
<gene>
    <name evidence="15" type="primary">LOC109470977</name>
</gene>
<dbReference type="PANTHER" id="PTHR45793">
    <property type="entry name" value="HOMEOBOX PROTEIN"/>
    <property type="match status" value="1"/>
</dbReference>
<evidence type="ECO:0000256" key="2">
    <source>
        <dbReference type="ARBA" id="ARBA00022473"/>
    </source>
</evidence>
<keyword evidence="3" id="KW-0524">Neurogenesis</keyword>
<feature type="region of interest" description="Disordered" evidence="12">
    <location>
        <begin position="272"/>
        <end position="295"/>
    </location>
</feature>
<feature type="compositionally biased region" description="Polar residues" evidence="12">
    <location>
        <begin position="162"/>
        <end position="192"/>
    </location>
</feature>
<evidence type="ECO:0000256" key="12">
    <source>
        <dbReference type="SAM" id="MobiDB-lite"/>
    </source>
</evidence>
<dbReference type="InterPro" id="IPR001356">
    <property type="entry name" value="HD"/>
</dbReference>
<dbReference type="InterPro" id="IPR009057">
    <property type="entry name" value="Homeodomain-like_sf"/>
</dbReference>
<comment type="subunit">
    <text evidence="8">Interacts (via the homeobox) with NRL (via the leucine-zipper domain). Interacts with PDC, RAX2, RORB and SCA7.</text>
</comment>
<evidence type="ECO:0000313" key="14">
    <source>
        <dbReference type="Proteomes" id="UP000515135"/>
    </source>
</evidence>
<feature type="compositionally biased region" description="Polar residues" evidence="12">
    <location>
        <begin position="282"/>
        <end position="295"/>
    </location>
</feature>
<protein>
    <recommendedName>
        <fullName evidence="9">Cone-rod homeobox protein</fullName>
    </recommendedName>
</protein>
<evidence type="ECO:0000256" key="7">
    <source>
        <dbReference type="ARBA" id="ARBA00059127"/>
    </source>
</evidence>
<evidence type="ECO:0000256" key="5">
    <source>
        <dbReference type="ARBA" id="ARBA00023155"/>
    </source>
</evidence>
<reference evidence="15" key="1">
    <citation type="submission" date="2025-08" db="UniProtKB">
        <authorList>
            <consortium name="RefSeq"/>
        </authorList>
    </citation>
    <scope>IDENTIFICATION</scope>
    <source>
        <tissue evidence="15">Gonad</tissue>
    </source>
</reference>
<name>A0A6P4Z7P0_BRABE</name>
<keyword evidence="4 10" id="KW-0238">DNA-binding</keyword>
<feature type="region of interest" description="Disordered" evidence="12">
    <location>
        <begin position="111"/>
        <end position="192"/>
    </location>
</feature>
<dbReference type="Gene3D" id="1.10.10.60">
    <property type="entry name" value="Homeodomain-like"/>
    <property type="match status" value="1"/>
</dbReference>
<evidence type="ECO:0000256" key="6">
    <source>
        <dbReference type="ARBA" id="ARBA00023242"/>
    </source>
</evidence>
<keyword evidence="5 10" id="KW-0371">Homeobox</keyword>
<dbReference type="SUPFAM" id="SSF46689">
    <property type="entry name" value="Homeodomain-like"/>
    <property type="match status" value="1"/>
</dbReference>
<evidence type="ECO:0000256" key="3">
    <source>
        <dbReference type="ARBA" id="ARBA00022902"/>
    </source>
</evidence>
<dbReference type="Pfam" id="PF00046">
    <property type="entry name" value="Homeodomain"/>
    <property type="match status" value="1"/>
</dbReference>
<proteinExistence type="predicted"/>
<organism evidence="14 15">
    <name type="scientific">Branchiostoma belcheri</name>
    <name type="common">Amphioxus</name>
    <dbReference type="NCBI Taxonomy" id="7741"/>
    <lineage>
        <taxon>Eukaryota</taxon>
        <taxon>Metazoa</taxon>
        <taxon>Chordata</taxon>
        <taxon>Cephalochordata</taxon>
        <taxon>Leptocardii</taxon>
        <taxon>Amphioxiformes</taxon>
        <taxon>Branchiostomatidae</taxon>
        <taxon>Branchiostoma</taxon>
    </lineage>
</organism>
<feature type="compositionally biased region" description="Low complexity" evidence="12">
    <location>
        <begin position="272"/>
        <end position="281"/>
    </location>
</feature>
<feature type="domain" description="Homeobox" evidence="13">
    <location>
        <begin position="54"/>
        <end position="114"/>
    </location>
</feature>
<evidence type="ECO:0000256" key="11">
    <source>
        <dbReference type="RuleBase" id="RU000682"/>
    </source>
</evidence>
<evidence type="ECO:0000256" key="9">
    <source>
        <dbReference type="ARBA" id="ARBA00070771"/>
    </source>
</evidence>
<dbReference type="GO" id="GO:0000978">
    <property type="term" value="F:RNA polymerase II cis-regulatory region sequence-specific DNA binding"/>
    <property type="evidence" value="ECO:0007669"/>
    <property type="project" value="TreeGrafter"/>
</dbReference>
<dbReference type="SMART" id="SM00389">
    <property type="entry name" value="HOX"/>
    <property type="match status" value="1"/>
</dbReference>
<feature type="compositionally biased region" description="Low complexity" evidence="12">
    <location>
        <begin position="139"/>
        <end position="161"/>
    </location>
</feature>